<sequence>MRSPGNRLATNPVVPRRIFEQGGANLVRGALNVLGDPERTLTGTRVAGRDVAVTLRVVGEYRMGDRAPMSDLMARNAGATRLPARMHRQYPRRLLLDNDRSEGRYPVGGKPVALSDIGLPVFMVGTVTDHIAPWRSIYKSCIT</sequence>
<reference evidence="1" key="2">
    <citation type="submission" date="2010-02" db="EMBL/GenBank/DDBJ databases">
        <authorList>
            <person name="Genoscope - CEA"/>
        </authorList>
    </citation>
    <scope>NUCLEOTIDE SEQUENCE</scope>
    <source>
        <strain evidence="1">CFBP2957</strain>
        <plasmid evidence="1">RCFBPv3_mp</plasmid>
    </source>
</reference>
<protein>
    <submittedName>
        <fullName evidence="1">Uncharacterized protein</fullName>
    </submittedName>
</protein>
<dbReference type="PATRIC" id="fig|859656.5.peg.3651"/>
<geneLocation type="plasmid" evidence="1">
    <name>RCFBPv3_mp</name>
</geneLocation>
<dbReference type="EMBL" id="FP885907">
    <property type="protein sequence ID" value="CBJ53218.1"/>
    <property type="molecule type" value="Genomic_DNA"/>
</dbReference>
<reference evidence="1" key="1">
    <citation type="journal article" date="2010" name="BMC Genomics">
        <title>Genomes of three tomato pathogens within the Ralstonia solanacearum species complex reveal significant evolutionary divergence.</title>
        <authorList>
            <person name="Remenant B."/>
            <person name="Coupat-Goutaland B."/>
            <person name="Guidot A."/>
            <person name="Cellier G."/>
            <person name="Wicker E."/>
            <person name="Allen C."/>
            <person name="Fegan M."/>
            <person name="Pruvost O."/>
            <person name="Elbaz M."/>
            <person name="Calteau A."/>
            <person name="Salvignol G."/>
            <person name="Mornico D."/>
            <person name="Mangenot S."/>
            <person name="Barbe V."/>
            <person name="Medigue C."/>
            <person name="Prior P."/>
        </authorList>
    </citation>
    <scope>NUCLEOTIDE SEQUENCE [LARGE SCALE GENOMIC DNA]</scope>
    <source>
        <strain evidence="1">CFBP2957</strain>
        <plasmid evidence="1">RCFBPv3_mp</plasmid>
    </source>
</reference>
<keyword evidence="1" id="KW-0614">Plasmid</keyword>
<dbReference type="AlphaFoldDB" id="D8P2T2"/>
<organism evidence="1">
    <name type="scientific">Ralstonia solanacearum CFBP2957</name>
    <dbReference type="NCBI Taxonomy" id="859656"/>
    <lineage>
        <taxon>Bacteria</taxon>
        <taxon>Pseudomonadati</taxon>
        <taxon>Pseudomonadota</taxon>
        <taxon>Betaproteobacteria</taxon>
        <taxon>Burkholderiales</taxon>
        <taxon>Burkholderiaceae</taxon>
        <taxon>Ralstonia</taxon>
        <taxon>Ralstonia solanacearum species complex</taxon>
    </lineage>
</organism>
<accession>D8P2T2</accession>
<dbReference type="InterPro" id="IPR029058">
    <property type="entry name" value="AB_hydrolase_fold"/>
</dbReference>
<dbReference type="SUPFAM" id="SSF53474">
    <property type="entry name" value="alpha/beta-Hydrolases"/>
    <property type="match status" value="1"/>
</dbReference>
<gene>
    <name evidence="1" type="ORF">RCFBP_mp10431</name>
</gene>
<name>D8P2T2_RALSL</name>
<evidence type="ECO:0000313" key="1">
    <source>
        <dbReference type="EMBL" id="CBJ53218.1"/>
    </source>
</evidence>
<proteinExistence type="predicted"/>